<dbReference type="GeneID" id="5470521"/>
<organism evidence="1 2">
    <name type="scientific">Chlorovirus heliozoae</name>
    <dbReference type="NCBI Taxonomy" id="322019"/>
    <lineage>
        <taxon>Viruses</taxon>
        <taxon>Varidnaviria</taxon>
        <taxon>Bamfordvirae</taxon>
        <taxon>Nucleocytoviricota</taxon>
        <taxon>Megaviricetes</taxon>
        <taxon>Algavirales</taxon>
        <taxon>Phycodnaviridae</taxon>
        <taxon>Chlorovirus</taxon>
    </lineage>
</organism>
<name>A7KA50_9PHYC</name>
<sequence length="81" mass="9246">MLGAITNLRLPMEPMEYLRTRGRDVLMNISTTDDNPDALEKLVRYLRENLLEYDASSTVMILPMSESPRIVRCDAKSVTDV</sequence>
<evidence type="ECO:0000313" key="2">
    <source>
        <dbReference type="Proteomes" id="UP000202420"/>
    </source>
</evidence>
<accession>A7KA50</accession>
<dbReference type="RefSeq" id="YP_001427271.1">
    <property type="nucleotide sequence ID" value="NC_008724.1"/>
</dbReference>
<reference evidence="1 2" key="1">
    <citation type="submission" date="2006-09" db="EMBL/GenBank/DDBJ databases">
        <title>Sequence and annotation of the 288-kb ATCV-1 virus that infects an endosymbiotic Chlorella strain of the heliozoon Acanthocystis turfacea.</title>
        <authorList>
            <person name="Fitzgerald L.A."/>
            <person name="Graves M.V."/>
            <person name="Li X."/>
            <person name="Pfitzner A.J.P."/>
            <person name="Hartigan J."/>
            <person name="Van Etten J.L."/>
        </authorList>
    </citation>
    <scope>NUCLEOTIDE SEQUENCE [LARGE SCALE GENOMIC DNA]</scope>
    <source>
        <strain evidence="1 2">ATCV-1</strain>
    </source>
</reference>
<gene>
    <name evidence="1" type="primary">z790L</name>
    <name evidence="1" type="ORF">ATCV1_z790L</name>
</gene>
<dbReference type="Proteomes" id="UP000202420">
    <property type="component" value="Segment"/>
</dbReference>
<dbReference type="KEGG" id="vg:5470521"/>
<proteinExistence type="predicted"/>
<keyword evidence="2" id="KW-1185">Reference proteome</keyword>
<protein>
    <submittedName>
        <fullName evidence="1">Uncharacterized protein z790L</fullName>
    </submittedName>
</protein>
<dbReference type="EMBL" id="EF101928">
    <property type="protein sequence ID" value="ABT16924.1"/>
    <property type="molecule type" value="Genomic_DNA"/>
</dbReference>
<evidence type="ECO:0000313" key="1">
    <source>
        <dbReference type="EMBL" id="ABT16924.1"/>
    </source>
</evidence>